<dbReference type="Proteomes" id="UP000182975">
    <property type="component" value="Unassembled WGS sequence"/>
</dbReference>
<dbReference type="EMBL" id="FOEC01000010">
    <property type="protein sequence ID" value="SEO89511.1"/>
    <property type="molecule type" value="Genomic_DNA"/>
</dbReference>
<keyword evidence="3" id="KW-0269">Exonuclease</keyword>
<dbReference type="STRING" id="79604.AAY81_01680"/>
<gene>
    <name evidence="3" type="ORF">SAMN02910314_01533</name>
</gene>
<proteinExistence type="predicted"/>
<feature type="domain" description="Calcineurin-like phosphoesterase" evidence="2">
    <location>
        <begin position="8"/>
        <end position="211"/>
    </location>
</feature>
<dbReference type="PATRIC" id="fig|79604.3.peg.344"/>
<keyword evidence="1" id="KW-0378">Hydrolase</keyword>
<keyword evidence="3" id="KW-0540">Nuclease</keyword>
<evidence type="ECO:0000256" key="1">
    <source>
        <dbReference type="ARBA" id="ARBA00022801"/>
    </source>
</evidence>
<name>A0A172RWJ2_9ACTN</name>
<dbReference type="PANTHER" id="PTHR30337">
    <property type="entry name" value="COMPONENT OF ATP-DEPENDENT DSDNA EXONUCLEASE"/>
    <property type="match status" value="1"/>
</dbReference>
<dbReference type="InterPro" id="IPR004843">
    <property type="entry name" value="Calcineurin-like_PHP"/>
</dbReference>
<evidence type="ECO:0000313" key="3">
    <source>
        <dbReference type="EMBL" id="SEO89511.1"/>
    </source>
</evidence>
<dbReference type="AlphaFoldDB" id="A0A172RWJ2"/>
<dbReference type="Pfam" id="PF00149">
    <property type="entry name" value="Metallophos"/>
    <property type="match status" value="1"/>
</dbReference>
<reference evidence="4" key="1">
    <citation type="submission" date="2016-10" db="EMBL/GenBank/DDBJ databases">
        <authorList>
            <person name="Varghese N."/>
        </authorList>
    </citation>
    <scope>NUCLEOTIDE SEQUENCE [LARGE SCALE GENOMIC DNA]</scope>
    <source>
        <strain evidence="4">DSM 21843</strain>
    </source>
</reference>
<evidence type="ECO:0000313" key="4">
    <source>
        <dbReference type="Proteomes" id="UP000182975"/>
    </source>
</evidence>
<dbReference type="Gene3D" id="3.60.21.10">
    <property type="match status" value="1"/>
</dbReference>
<dbReference type="SUPFAM" id="SSF56300">
    <property type="entry name" value="Metallo-dependent phosphatases"/>
    <property type="match status" value="1"/>
</dbReference>
<dbReference type="OrthoDB" id="9773856at2"/>
<organism evidence="3 4">
    <name type="scientific">Denitrobacterium detoxificans</name>
    <dbReference type="NCBI Taxonomy" id="79604"/>
    <lineage>
        <taxon>Bacteria</taxon>
        <taxon>Bacillati</taxon>
        <taxon>Actinomycetota</taxon>
        <taxon>Coriobacteriia</taxon>
        <taxon>Eggerthellales</taxon>
        <taxon>Eggerthellaceae</taxon>
        <taxon>Denitrobacterium</taxon>
    </lineage>
</organism>
<sequence length="421" mass="46558">MSKRITWIHTADLHLGAPFRGLRALSPAWADRMVEAIPEAFDRLIDLAIQREVDFMAIAGDIFDAAQPSYRDVLHFADGMKRLSDAGIPVYFCTGNHDPYTSWKNSYVRLPESVHMFPASQPGFFLYERDGEPLCVLGGRGYYNQTVSAEENLAAGITKAAAQAALGVEAPFGVGVLHTGLHLDNIKAPTDPRELRAAGFDYWALGHIHQPYFDTPTDPHLVFSGCIQGRDIKETGPRGCYVVTLEEGAPNQAEFVPLASVVWQKLTVDISECATLTDCHDAIMRELFTANGHAQCEEMVERVTLVGKTPLHHILRQPGVVEDLRQQINDGYPVFFCDALIDRTSQPIDRAALAAEGLFPSALLAQSARMEDSANDQVDYLQREFLAHSLQLPSSCVRNIDRLIREAEEEVLDLLGGPNDD</sequence>
<protein>
    <submittedName>
        <fullName evidence="3">DNA repair exonuclease SbcCD nuclease subunit</fullName>
    </submittedName>
</protein>
<keyword evidence="4" id="KW-1185">Reference proteome</keyword>
<dbReference type="InterPro" id="IPR041796">
    <property type="entry name" value="Mre11_N"/>
</dbReference>
<dbReference type="InterPro" id="IPR050535">
    <property type="entry name" value="DNA_Repair-Maintenance_Comp"/>
</dbReference>
<accession>A0A172RWJ2</accession>
<evidence type="ECO:0000259" key="2">
    <source>
        <dbReference type="Pfam" id="PF00149"/>
    </source>
</evidence>
<dbReference type="RefSeq" id="WP_066660620.1">
    <property type="nucleotide sequence ID" value="NZ_CP011402.1"/>
</dbReference>
<dbReference type="InterPro" id="IPR029052">
    <property type="entry name" value="Metallo-depent_PP-like"/>
</dbReference>
<dbReference type="PANTHER" id="PTHR30337:SF7">
    <property type="entry name" value="PHOSPHOESTERASE"/>
    <property type="match status" value="1"/>
</dbReference>
<dbReference type="CDD" id="cd00840">
    <property type="entry name" value="MPP_Mre11_N"/>
    <property type="match status" value="1"/>
</dbReference>
<dbReference type="GO" id="GO:0004527">
    <property type="term" value="F:exonuclease activity"/>
    <property type="evidence" value="ECO:0007669"/>
    <property type="project" value="UniProtKB-KW"/>
</dbReference>
<dbReference type="KEGG" id="ddt:AAY81_01680"/>